<protein>
    <recommendedName>
        <fullName evidence="1">DUF7694 domain-containing protein</fullName>
    </recommendedName>
</protein>
<dbReference type="Proteomes" id="UP000605099">
    <property type="component" value="Unassembled WGS sequence"/>
</dbReference>
<reference evidence="3" key="1">
    <citation type="journal article" date="2019" name="Int. J. Syst. Evol. Microbiol.">
        <title>The Global Catalogue of Microorganisms (GCM) 10K type strain sequencing project: providing services to taxonomists for standard genome sequencing and annotation.</title>
        <authorList>
            <consortium name="The Broad Institute Genomics Platform"/>
            <consortium name="The Broad Institute Genome Sequencing Center for Infectious Disease"/>
            <person name="Wu L."/>
            <person name="Ma J."/>
        </authorList>
    </citation>
    <scope>NUCLEOTIDE SEQUENCE [LARGE SCALE GENOMIC DNA]</scope>
    <source>
        <strain evidence="3">CGMCC 1.6784</strain>
    </source>
</reference>
<keyword evidence="3" id="KW-1185">Reference proteome</keyword>
<dbReference type="Pfam" id="PF24746">
    <property type="entry name" value="DUF7694"/>
    <property type="match status" value="1"/>
</dbReference>
<evidence type="ECO:0000313" key="3">
    <source>
        <dbReference type="Proteomes" id="UP000605099"/>
    </source>
</evidence>
<dbReference type="EMBL" id="BMLK01000008">
    <property type="protein sequence ID" value="GGN49594.1"/>
    <property type="molecule type" value="Genomic_DNA"/>
</dbReference>
<name>A0ABQ2JLR4_9SPHN</name>
<organism evidence="2 3">
    <name type="scientific">Novosphingobium indicum</name>
    <dbReference type="NCBI Taxonomy" id="462949"/>
    <lineage>
        <taxon>Bacteria</taxon>
        <taxon>Pseudomonadati</taxon>
        <taxon>Pseudomonadota</taxon>
        <taxon>Alphaproteobacteria</taxon>
        <taxon>Sphingomonadales</taxon>
        <taxon>Sphingomonadaceae</taxon>
        <taxon>Novosphingobium</taxon>
    </lineage>
</organism>
<accession>A0ABQ2JLR4</accession>
<gene>
    <name evidence="2" type="ORF">GCM10011349_20390</name>
</gene>
<dbReference type="RefSeq" id="WP_188819577.1">
    <property type="nucleotide sequence ID" value="NZ_BMLK01000008.1"/>
</dbReference>
<feature type="domain" description="DUF7694" evidence="1">
    <location>
        <begin position="64"/>
        <end position="124"/>
    </location>
</feature>
<evidence type="ECO:0000313" key="2">
    <source>
        <dbReference type="EMBL" id="GGN49594.1"/>
    </source>
</evidence>
<dbReference type="InterPro" id="IPR056111">
    <property type="entry name" value="DUF7694"/>
</dbReference>
<evidence type="ECO:0000259" key="1">
    <source>
        <dbReference type="Pfam" id="PF24746"/>
    </source>
</evidence>
<proteinExistence type="predicted"/>
<sequence>MTGNRQQNRHAVALERKAWKTGHWGAWRFSNLPFGLPGGNGWCKEIRSAHANDLYAVLVRPVRTEWGLVQHCAIRTASNLEPPWRDKQRIKNELFGPEYTAVEVMPPDAELIDQADMYHMWVLPPEMVLPFTIFDRSKEVRAA</sequence>
<comment type="caution">
    <text evidence="2">The sequence shown here is derived from an EMBL/GenBank/DDBJ whole genome shotgun (WGS) entry which is preliminary data.</text>
</comment>